<keyword evidence="1" id="KW-0472">Membrane</keyword>
<dbReference type="InterPro" id="IPR050218">
    <property type="entry name" value="LptD"/>
</dbReference>
<accession>A0AAN0RJH6</accession>
<evidence type="ECO:0000259" key="2">
    <source>
        <dbReference type="Pfam" id="PF04453"/>
    </source>
</evidence>
<dbReference type="KEGG" id="ptp:RCA23_c17800"/>
<dbReference type="InterPro" id="IPR007543">
    <property type="entry name" value="LptD_C"/>
</dbReference>
<protein>
    <recommendedName>
        <fullName evidence="1">LPS-assembly protein LptD</fullName>
    </recommendedName>
</protein>
<dbReference type="Pfam" id="PF04453">
    <property type="entry name" value="LptD"/>
    <property type="match status" value="1"/>
</dbReference>
<dbReference type="EMBL" id="CP003984">
    <property type="protein sequence ID" value="AII87314.1"/>
    <property type="molecule type" value="Genomic_DNA"/>
</dbReference>
<keyword evidence="1" id="KW-0998">Cell outer membrane</keyword>
<keyword evidence="5" id="KW-1185">Reference proteome</keyword>
<name>A0AAN0RJH6_9RHOB</name>
<feature type="domain" description="LptD C-terminal" evidence="2">
    <location>
        <begin position="255"/>
        <end position="625"/>
    </location>
</feature>
<dbReference type="PANTHER" id="PTHR30189:SF1">
    <property type="entry name" value="LPS-ASSEMBLY PROTEIN LPTD"/>
    <property type="match status" value="1"/>
</dbReference>
<dbReference type="GO" id="GO:0009279">
    <property type="term" value="C:cell outer membrane"/>
    <property type="evidence" value="ECO:0007669"/>
    <property type="project" value="UniProtKB-SubCell"/>
</dbReference>
<dbReference type="Pfam" id="PF19838">
    <property type="entry name" value="LptD_2"/>
    <property type="match status" value="1"/>
</dbReference>
<comment type="similarity">
    <text evidence="1">Belongs to the LptD family.</text>
</comment>
<comment type="caution">
    <text evidence="1">Lacks conserved residue(s) required for the propagation of feature annotation.</text>
</comment>
<dbReference type="GO" id="GO:0043165">
    <property type="term" value="P:Gram-negative-bacterium-type cell outer membrane assembly"/>
    <property type="evidence" value="ECO:0007669"/>
    <property type="project" value="UniProtKB-UniRule"/>
</dbReference>
<sequence>MTGAQALWAQDAAHLIADRIEILPNGTLRASGSVVVWHSGVRITAQDITYASGDGQLSLTGPIKLQDASGTVILADQADLSPDLSAGIITSARIILSQQVQIAAAQISRVNATYSQASNVSATSCFICTGQTPLWQIRAKRIVHDSGEKQIYFEQAQLRVMDVPVFFFPYLRLPDPSLKRATGFLVPELTTSTTLGTAIRTPYFIKLSDHHDITLSPMVSSRTKTLGLRYRHAYHTGTIELEGAYSRDTLLAGQDRGYLFGTADFALDSGYALRGQLQSTSDPAYLFEYDVKEIDRLENKITLERSRRNRNLELRFSNYHSLRDSENNATQPTLVTEAIGQQRSYPKGLGGVFDLEASLLTSYRSSTSPVDGPDSGDEVDGYDTLRLSSLAKYHRDWVLPKGVVVDFATELEASHYIVRQHQDIAPVITRITGGGGLGLRWPLARRLAGGAVQRLEPRIQLAGVMANSDTIPNQDSTQVEFDEGNLFRFNRAPGFDLIETGMRLNIGLAGGIDYPNQTKIGWEIGRIYRTDNANSFTKTSGLQGHVSDWLLAAHVQTPLGIELVARSLLQNVGLLKKSELRASWHTSKHQLDATYVGLAADEAENRDVPLSSLALKWNYQFLPDWRSTSEFQFDTSIGEASKFEFGLEYANECVILDFSASRRFATSATLTDKTEFGLSVALAGFSTGVRNIKKSRQCGAS</sequence>
<dbReference type="GO" id="GO:1990351">
    <property type="term" value="C:transporter complex"/>
    <property type="evidence" value="ECO:0007669"/>
    <property type="project" value="TreeGrafter"/>
</dbReference>
<reference evidence="4 5" key="1">
    <citation type="journal article" date="2014" name="ISME J.">
        <title>Adaptation of an abundant Roseobacter RCA organism to pelagic systems revealed by genomic and transcriptomic analyses.</title>
        <authorList>
            <person name="Voget S."/>
            <person name="Wemheuer B."/>
            <person name="Brinkhoff T."/>
            <person name="Vollmers J."/>
            <person name="Dietrich S."/>
            <person name="Giebel H.A."/>
            <person name="Beardsley C."/>
            <person name="Sardemann C."/>
            <person name="Bakenhus I."/>
            <person name="Billerbeck S."/>
            <person name="Daniel R."/>
            <person name="Simon M."/>
        </authorList>
    </citation>
    <scope>NUCLEOTIDE SEQUENCE [LARGE SCALE GENOMIC DNA]</scope>
    <source>
        <strain evidence="4 5">RCA23</strain>
    </source>
</reference>
<organism evidence="4 5">
    <name type="scientific">Planktomarina temperata RCA23</name>
    <dbReference type="NCBI Taxonomy" id="666509"/>
    <lineage>
        <taxon>Bacteria</taxon>
        <taxon>Pseudomonadati</taxon>
        <taxon>Pseudomonadota</taxon>
        <taxon>Alphaproteobacteria</taxon>
        <taxon>Rhodobacterales</taxon>
        <taxon>Paracoccaceae</taxon>
        <taxon>Planktomarina</taxon>
    </lineage>
</organism>
<gene>
    <name evidence="1" type="primary">lptD</name>
    <name evidence="4" type="ORF">RCA23_c17800</name>
</gene>
<keyword evidence="1" id="KW-0732">Signal</keyword>
<comment type="subunit">
    <text evidence="1">Component of the lipopolysaccharide transport and assembly complex.</text>
</comment>
<proteinExistence type="inferred from homology"/>
<evidence type="ECO:0000256" key="1">
    <source>
        <dbReference type="HAMAP-Rule" id="MF_01411"/>
    </source>
</evidence>
<comment type="function">
    <text evidence="1">Involved in the assembly of lipopolysaccharide (LPS) at the surface of the outer membrane.</text>
</comment>
<dbReference type="PANTHER" id="PTHR30189">
    <property type="entry name" value="LPS-ASSEMBLY PROTEIN"/>
    <property type="match status" value="1"/>
</dbReference>
<evidence type="ECO:0000313" key="4">
    <source>
        <dbReference type="EMBL" id="AII87314.1"/>
    </source>
</evidence>
<comment type="subcellular location">
    <subcellularLocation>
        <location evidence="1">Cell outer membrane</location>
    </subcellularLocation>
</comment>
<dbReference type="InterPro" id="IPR045659">
    <property type="entry name" value="LptD_2"/>
</dbReference>
<dbReference type="AlphaFoldDB" id="A0AAN0RJH6"/>
<feature type="domain" description="LPS-assembly protein LptD central" evidence="3">
    <location>
        <begin position="152"/>
        <end position="222"/>
    </location>
</feature>
<dbReference type="GO" id="GO:0015920">
    <property type="term" value="P:lipopolysaccharide transport"/>
    <property type="evidence" value="ECO:0007669"/>
    <property type="project" value="InterPro"/>
</dbReference>
<dbReference type="Proteomes" id="UP000028680">
    <property type="component" value="Chromosome"/>
</dbReference>
<dbReference type="InterPro" id="IPR020889">
    <property type="entry name" value="LipoPS_assembly_LptD"/>
</dbReference>
<evidence type="ECO:0000313" key="5">
    <source>
        <dbReference type="Proteomes" id="UP000028680"/>
    </source>
</evidence>
<dbReference type="HAMAP" id="MF_01411">
    <property type="entry name" value="LPS_assembly_LptD"/>
    <property type="match status" value="1"/>
</dbReference>
<evidence type="ECO:0000259" key="3">
    <source>
        <dbReference type="Pfam" id="PF19838"/>
    </source>
</evidence>